<evidence type="ECO:0000256" key="6">
    <source>
        <dbReference type="ARBA" id="ARBA00022642"/>
    </source>
</evidence>
<dbReference type="OrthoDB" id="9770610at2"/>
<sequence>MSASTALLTDRYELTMLDAALRDGTAHRQCVFELFGRRLSGGRRFGVAAGQGRLMSLLRDFRFADDELRFLRDEKVVSAETLAYLENYRFRGSIEGYREGELYFPGSPLLTVKGTFADAVILETLALSVMNFDSAVATAAARMSIAAGDRPLAEMGSRRAHEHGAVAAARAAYITGFDATSNLEAGRAWGVPTMGTAAHAWTLLHDTEEDAFRAQLDSLGASTTLLVDTYDIAEGVRRAVELGGPDLGGVRIDSGDLPLVAADVRDQLDALGNTETTITVTSDLDEYAIAALAASPVDSYGVGTSLVTGSGYPTAGLVYKLVARQADSGEWIPVAKKAQGKGSTGGAKQAFRLLENGVATEEHVRLASDAPAPDGSRALVVPFVTGGEFDASHEGTAGVRSAREHHMAVRRELPTRALALSKSDPAIPTSLV</sequence>
<dbReference type="RefSeq" id="WP_114117051.1">
    <property type="nucleotide sequence ID" value="NZ_BMHU01000004.1"/>
</dbReference>
<dbReference type="InterPro" id="IPR036068">
    <property type="entry name" value="Nicotinate_pribotase-like_C"/>
</dbReference>
<keyword evidence="6 9" id="KW-0662">Pyridine nucleotide biosynthesis</keyword>
<evidence type="ECO:0000256" key="1">
    <source>
        <dbReference type="ARBA" id="ARBA00004952"/>
    </source>
</evidence>
<evidence type="ECO:0000256" key="7">
    <source>
        <dbReference type="ARBA" id="ARBA00022679"/>
    </source>
</evidence>
<dbReference type="UniPathway" id="UPA00253">
    <property type="reaction ID" value="UER00457"/>
</dbReference>
<protein>
    <recommendedName>
        <fullName evidence="3 9">Nicotinate phosphoribosyltransferase</fullName>
        <ecNumber evidence="3 9">6.3.4.21</ecNumber>
    </recommendedName>
</protein>
<dbReference type="GO" id="GO:0034355">
    <property type="term" value="P:NAD+ biosynthetic process via the salvage pathway"/>
    <property type="evidence" value="ECO:0007669"/>
    <property type="project" value="TreeGrafter"/>
</dbReference>
<keyword evidence="4" id="KW-0597">Phosphoprotein</keyword>
<keyword evidence="7 9" id="KW-0808">Transferase</keyword>
<dbReference type="GO" id="GO:0004516">
    <property type="term" value="F:nicotinate phosphoribosyltransferase activity"/>
    <property type="evidence" value="ECO:0007669"/>
    <property type="project" value="UniProtKB-UniRule"/>
</dbReference>
<evidence type="ECO:0000313" key="11">
    <source>
        <dbReference type="EMBL" id="RCK61950.1"/>
    </source>
</evidence>
<comment type="caution">
    <text evidence="11">The sequence shown here is derived from an EMBL/GenBank/DDBJ whole genome shotgun (WGS) entry which is preliminary data.</text>
</comment>
<proteinExistence type="inferred from homology"/>
<dbReference type="Gene3D" id="3.20.140.10">
    <property type="entry name" value="nicotinate phosphoribosyltransferase"/>
    <property type="match status" value="1"/>
</dbReference>
<evidence type="ECO:0000313" key="12">
    <source>
        <dbReference type="Proteomes" id="UP000253508"/>
    </source>
</evidence>
<dbReference type="PIRSF" id="PIRSF000484">
    <property type="entry name" value="NAPRT"/>
    <property type="match status" value="1"/>
</dbReference>
<dbReference type="EMBL" id="QORO01000001">
    <property type="protein sequence ID" value="RCK61950.1"/>
    <property type="molecule type" value="Genomic_DNA"/>
</dbReference>
<keyword evidence="11" id="KW-0328">Glycosyltransferase</keyword>
<dbReference type="Gene3D" id="3.20.20.70">
    <property type="entry name" value="Aldolase class I"/>
    <property type="match status" value="1"/>
</dbReference>
<comment type="PTM">
    <text evidence="9">Transiently phosphorylated on a His residue during the reaction cycle. Phosphorylation strongly increases the affinity for substrates and increases the rate of nicotinate D-ribonucleotide production. Dephosphorylation regenerates the low-affinity form of the enzyme, leading to product release.</text>
</comment>
<name>A0A367Y8L5_9MICO</name>
<comment type="function">
    <text evidence="9">Catalyzes the first step in the biosynthesis of NAD from nicotinic acid, the ATP-dependent synthesis of beta-nicotinate D-ribonucleotide from nicotinate and 5-phospho-D-ribose 1-phosphate.</text>
</comment>
<dbReference type="PANTHER" id="PTHR11098">
    <property type="entry name" value="NICOTINATE PHOSPHORIBOSYLTRANSFERASE"/>
    <property type="match status" value="1"/>
</dbReference>
<dbReference type="InterPro" id="IPR006405">
    <property type="entry name" value="Nic_PRibTrfase_pncB"/>
</dbReference>
<dbReference type="NCBIfam" id="NF009131">
    <property type="entry name" value="PRK12484.1"/>
    <property type="match status" value="1"/>
</dbReference>
<evidence type="ECO:0000256" key="3">
    <source>
        <dbReference type="ARBA" id="ARBA00013236"/>
    </source>
</evidence>
<dbReference type="NCBIfam" id="NF006698">
    <property type="entry name" value="PRK09243.1-5"/>
    <property type="match status" value="1"/>
</dbReference>
<gene>
    <name evidence="11" type="ORF">DTO57_04890</name>
</gene>
<dbReference type="InterPro" id="IPR040727">
    <property type="entry name" value="NAPRTase_N"/>
</dbReference>
<dbReference type="AlphaFoldDB" id="A0A367Y8L5"/>
<dbReference type="InterPro" id="IPR013785">
    <property type="entry name" value="Aldolase_TIM"/>
</dbReference>
<evidence type="ECO:0000256" key="2">
    <source>
        <dbReference type="ARBA" id="ARBA00010897"/>
    </source>
</evidence>
<dbReference type="SUPFAM" id="SSF51690">
    <property type="entry name" value="Nicotinate/Quinolinate PRTase C-terminal domain-like"/>
    <property type="match status" value="1"/>
</dbReference>
<evidence type="ECO:0000259" key="10">
    <source>
        <dbReference type="Pfam" id="PF17767"/>
    </source>
</evidence>
<feature type="domain" description="Nicotinate phosphoribosyltransferase N-terminal" evidence="10">
    <location>
        <begin position="7"/>
        <end position="131"/>
    </location>
</feature>
<keyword evidence="5 9" id="KW-0436">Ligase</keyword>
<keyword evidence="12" id="KW-1185">Reference proteome</keyword>
<evidence type="ECO:0000256" key="4">
    <source>
        <dbReference type="ARBA" id="ARBA00022553"/>
    </source>
</evidence>
<dbReference type="Pfam" id="PF17767">
    <property type="entry name" value="NAPRTase_N"/>
    <property type="match status" value="1"/>
</dbReference>
<dbReference type="GO" id="GO:0005829">
    <property type="term" value="C:cytosol"/>
    <property type="evidence" value="ECO:0007669"/>
    <property type="project" value="TreeGrafter"/>
</dbReference>
<accession>A0A367Y8L5</accession>
<evidence type="ECO:0000256" key="5">
    <source>
        <dbReference type="ARBA" id="ARBA00022598"/>
    </source>
</evidence>
<dbReference type="InterPro" id="IPR007229">
    <property type="entry name" value="Nic_PRibTrfase-Fam"/>
</dbReference>
<comment type="catalytic activity">
    <reaction evidence="8 9">
        <text>5-phospho-alpha-D-ribose 1-diphosphate + nicotinate + ATP + H2O = nicotinate beta-D-ribonucleotide + ADP + phosphate + diphosphate</text>
        <dbReference type="Rhea" id="RHEA:36163"/>
        <dbReference type="ChEBI" id="CHEBI:15377"/>
        <dbReference type="ChEBI" id="CHEBI:30616"/>
        <dbReference type="ChEBI" id="CHEBI:32544"/>
        <dbReference type="ChEBI" id="CHEBI:33019"/>
        <dbReference type="ChEBI" id="CHEBI:43474"/>
        <dbReference type="ChEBI" id="CHEBI:57502"/>
        <dbReference type="ChEBI" id="CHEBI:58017"/>
        <dbReference type="ChEBI" id="CHEBI:456216"/>
        <dbReference type="EC" id="6.3.4.21"/>
    </reaction>
</comment>
<organism evidence="11 12">
    <name type="scientific">Microbacterium sorbitolivorans</name>
    <dbReference type="NCBI Taxonomy" id="1867410"/>
    <lineage>
        <taxon>Bacteria</taxon>
        <taxon>Bacillati</taxon>
        <taxon>Actinomycetota</taxon>
        <taxon>Actinomycetes</taxon>
        <taxon>Micrococcales</taxon>
        <taxon>Microbacteriaceae</taxon>
        <taxon>Microbacterium</taxon>
    </lineage>
</organism>
<dbReference type="Proteomes" id="UP000253508">
    <property type="component" value="Unassembled WGS sequence"/>
</dbReference>
<dbReference type="EC" id="6.3.4.21" evidence="3 9"/>
<comment type="similarity">
    <text evidence="2 9">Belongs to the NAPRTase family.</text>
</comment>
<evidence type="ECO:0000256" key="9">
    <source>
        <dbReference type="RuleBase" id="RU365100"/>
    </source>
</evidence>
<evidence type="ECO:0000256" key="8">
    <source>
        <dbReference type="ARBA" id="ARBA00048668"/>
    </source>
</evidence>
<dbReference type="SUPFAM" id="SSF54675">
    <property type="entry name" value="Nicotinate/Quinolinate PRTase N-terminal domain-like"/>
    <property type="match status" value="1"/>
</dbReference>
<reference evidence="11 12" key="1">
    <citation type="submission" date="2018-07" db="EMBL/GenBank/DDBJ databases">
        <title>Microbacterium endoborsara sp. nov., a novel actinobacterium isolated from Borszczowia aralocaspica.</title>
        <authorList>
            <person name="An D."/>
        </authorList>
    </citation>
    <scope>NUCLEOTIDE SEQUENCE [LARGE SCALE GENOMIC DNA]</scope>
    <source>
        <strain evidence="11 12">C1.15228</strain>
    </source>
</reference>
<comment type="pathway">
    <text evidence="1 9">Cofactor biosynthesis; NAD(+) biosynthesis; nicotinate D-ribonucleotide from nicotinate: step 1/1.</text>
</comment>
<dbReference type="PANTHER" id="PTHR11098:SF8">
    <property type="entry name" value="NICOTINATE PHOSPHORIBOSYLTRANSFERASE PNCB1"/>
    <property type="match status" value="1"/>
</dbReference>
<dbReference type="GO" id="GO:0016757">
    <property type="term" value="F:glycosyltransferase activity"/>
    <property type="evidence" value="ECO:0007669"/>
    <property type="project" value="UniProtKB-KW"/>
</dbReference>
<dbReference type="NCBIfam" id="TIGR01513">
    <property type="entry name" value="NAPRTase_put"/>
    <property type="match status" value="1"/>
</dbReference>